<name>A0A9D3MA31_ANGAN</name>
<proteinExistence type="inferred from homology"/>
<dbReference type="Proteomes" id="UP001044222">
    <property type="component" value="Chromosome 8"/>
</dbReference>
<keyword evidence="4" id="KW-1185">Reference proteome</keyword>
<dbReference type="InterPro" id="IPR003737">
    <property type="entry name" value="GlcNAc_PI_deacetylase-related"/>
</dbReference>
<dbReference type="EC" id="3.5.1.89" evidence="2"/>
<dbReference type="Pfam" id="PF02585">
    <property type="entry name" value="PIG-L"/>
    <property type="match status" value="1"/>
</dbReference>
<dbReference type="PANTHER" id="PTHR12993:SF11">
    <property type="entry name" value="N-ACETYLGLUCOSAMINYL-PHOSPHATIDYLINOSITOL DE-N-ACETYLASE"/>
    <property type="match status" value="1"/>
</dbReference>
<dbReference type="InterPro" id="IPR024078">
    <property type="entry name" value="LmbE-like_dom_sf"/>
</dbReference>
<dbReference type="SUPFAM" id="SSF102588">
    <property type="entry name" value="LmbE-like"/>
    <property type="match status" value="1"/>
</dbReference>
<sequence length="292" mass="33696">MLFSVLVLCFLFSLYFILLKVIYYRYSQTSWSKHFLELNIRKCGRSRICQNTARNDMYPWQSEHKNTSNEVRALLVTAHPDDECMFFAPTILRLLQLNASVHLLCLSSGNYYKQGAHRQRELRDSCAVLGIPASQVTIIDCKELPDDPNVEWNIHVISSLVLKQIQASSINMVLTFDGRGVSGHGNHIAIYRSLSYLASTGEIPDGCCVLSLQTVNVIRKYLSVLELPVSWLCGSDVSFLIGSEGYRQAKRAMFCHRSQLLWFRHLYMLLSRYMLINTFQVISREEKDWEMY</sequence>
<dbReference type="PANTHER" id="PTHR12993">
    <property type="entry name" value="N-ACETYLGLUCOSAMINYL-PHOSPHATIDYLINOSITOL DE-N-ACETYLASE-RELATED"/>
    <property type="match status" value="1"/>
</dbReference>
<gene>
    <name evidence="3" type="ORF">ANANG_G00162130</name>
</gene>
<dbReference type="GO" id="GO:0005783">
    <property type="term" value="C:endoplasmic reticulum"/>
    <property type="evidence" value="ECO:0007669"/>
    <property type="project" value="TreeGrafter"/>
</dbReference>
<evidence type="ECO:0000256" key="1">
    <source>
        <dbReference type="ARBA" id="ARBA00006066"/>
    </source>
</evidence>
<organism evidence="3 4">
    <name type="scientific">Anguilla anguilla</name>
    <name type="common">European freshwater eel</name>
    <name type="synonym">Muraena anguilla</name>
    <dbReference type="NCBI Taxonomy" id="7936"/>
    <lineage>
        <taxon>Eukaryota</taxon>
        <taxon>Metazoa</taxon>
        <taxon>Chordata</taxon>
        <taxon>Craniata</taxon>
        <taxon>Vertebrata</taxon>
        <taxon>Euteleostomi</taxon>
        <taxon>Actinopterygii</taxon>
        <taxon>Neopterygii</taxon>
        <taxon>Teleostei</taxon>
        <taxon>Anguilliformes</taxon>
        <taxon>Anguillidae</taxon>
        <taxon>Anguilla</taxon>
    </lineage>
</organism>
<evidence type="ECO:0000313" key="4">
    <source>
        <dbReference type="Proteomes" id="UP001044222"/>
    </source>
</evidence>
<evidence type="ECO:0000313" key="3">
    <source>
        <dbReference type="EMBL" id="KAG5844401.1"/>
    </source>
</evidence>
<evidence type="ECO:0000256" key="2">
    <source>
        <dbReference type="ARBA" id="ARBA00012176"/>
    </source>
</evidence>
<dbReference type="Gene3D" id="3.40.50.10320">
    <property type="entry name" value="LmbE-like"/>
    <property type="match status" value="1"/>
</dbReference>
<dbReference type="EMBL" id="JAFIRN010000008">
    <property type="protein sequence ID" value="KAG5844401.1"/>
    <property type="molecule type" value="Genomic_DNA"/>
</dbReference>
<protein>
    <recommendedName>
        <fullName evidence="2">N-acetylglucosaminylphosphatidylinositol deacetylase</fullName>
        <ecNumber evidence="2">3.5.1.89</ecNumber>
    </recommendedName>
</protein>
<comment type="caution">
    <text evidence="3">The sequence shown here is derived from an EMBL/GenBank/DDBJ whole genome shotgun (WGS) entry which is preliminary data.</text>
</comment>
<dbReference type="GO" id="GO:0000225">
    <property type="term" value="F:N-acetylglucosaminylphosphatidylinositol deacetylase activity"/>
    <property type="evidence" value="ECO:0007669"/>
    <property type="project" value="UniProtKB-EC"/>
</dbReference>
<dbReference type="AlphaFoldDB" id="A0A9D3MA31"/>
<reference evidence="3" key="1">
    <citation type="submission" date="2021-01" db="EMBL/GenBank/DDBJ databases">
        <title>A chromosome-scale assembly of European eel, Anguilla anguilla.</title>
        <authorList>
            <person name="Henkel C."/>
            <person name="Jong-Raadsen S.A."/>
            <person name="Dufour S."/>
            <person name="Weltzien F.-A."/>
            <person name="Palstra A.P."/>
            <person name="Pelster B."/>
            <person name="Spaink H.P."/>
            <person name="Van Den Thillart G.E."/>
            <person name="Jansen H."/>
            <person name="Zahm M."/>
            <person name="Klopp C."/>
            <person name="Cedric C."/>
            <person name="Louis A."/>
            <person name="Berthelot C."/>
            <person name="Parey E."/>
            <person name="Roest Crollius H."/>
            <person name="Montfort J."/>
            <person name="Robinson-Rechavi M."/>
            <person name="Bucao C."/>
            <person name="Bouchez O."/>
            <person name="Gislard M."/>
            <person name="Lluch J."/>
            <person name="Milhes M."/>
            <person name="Lampietro C."/>
            <person name="Lopez Roques C."/>
            <person name="Donnadieu C."/>
            <person name="Braasch I."/>
            <person name="Desvignes T."/>
            <person name="Postlethwait J."/>
            <person name="Bobe J."/>
            <person name="Guiguen Y."/>
            <person name="Dirks R."/>
        </authorList>
    </citation>
    <scope>NUCLEOTIDE SEQUENCE</scope>
    <source>
        <strain evidence="3">Tag_6206</strain>
        <tissue evidence="3">Liver</tissue>
    </source>
</reference>
<comment type="similarity">
    <text evidence="1">Belongs to the PIGL family.</text>
</comment>
<accession>A0A9D3MA31</accession>